<dbReference type="KEGG" id="aviv:LF296_12710"/>
<evidence type="ECO:0000313" key="1">
    <source>
        <dbReference type="EMBL" id="WDZ50181.1"/>
    </source>
</evidence>
<name>A0AAJ6P4B4_9GAMM</name>
<reference evidence="1" key="1">
    <citation type="journal article" date="2022" name="Front Environ Sci">
        <title>Complete genome sequence analysis of a novel alkane-degrading bacterial strain, Acinetobacter vivianii KJ-1, and its diesel degradation ability.</title>
        <authorList>
            <person name="Zhang Y."/>
            <person name="Song F."/>
            <person name="Wang J."/>
            <person name="Zhao Q."/>
            <person name="Zheng L."/>
            <person name="Wang Z."/>
            <person name="Zhang X."/>
            <person name="Gao Y."/>
            <person name="Chen G."/>
            <person name="Huang Y."/>
        </authorList>
    </citation>
    <scope>NUCLEOTIDE SEQUENCE</scope>
    <source>
        <strain evidence="1">KJ-1</strain>
    </source>
</reference>
<reference evidence="1" key="2">
    <citation type="submission" date="2023-02" db="EMBL/GenBank/DDBJ databases">
        <authorList>
            <person name="Huang Y."/>
            <person name="Zhang Y."/>
            <person name="Zhang T."/>
            <person name="Wang J."/>
        </authorList>
    </citation>
    <scope>NUCLEOTIDE SEQUENCE</scope>
    <source>
        <strain evidence="1">KJ-1</strain>
    </source>
</reference>
<dbReference type="InterPro" id="IPR006522">
    <property type="entry name" value="Phage_virion_morphogenesis"/>
</dbReference>
<sequence>MPIAITLKADGSSALVQLHDQLLGYDKHAMFDEIGAYGVSSTQMRFVDQSGVDGNPWKQSWRAKLQNEQTQRDTGRLMNSMTHNVIDNGVEWGSNVEYAIPLHFGAHILPKTGQYLVFNVAGNWRKVKEVNIPSRTFLGINAEDDEEILNIIGRHISG</sequence>
<evidence type="ECO:0000313" key="2">
    <source>
        <dbReference type="Proteomes" id="UP001199528"/>
    </source>
</evidence>
<organism evidence="1 2">
    <name type="scientific">Acinetobacter vivianii</name>
    <dbReference type="NCBI Taxonomy" id="1776742"/>
    <lineage>
        <taxon>Bacteria</taxon>
        <taxon>Pseudomonadati</taxon>
        <taxon>Pseudomonadota</taxon>
        <taxon>Gammaproteobacteria</taxon>
        <taxon>Moraxellales</taxon>
        <taxon>Moraxellaceae</taxon>
        <taxon>Acinetobacter</taxon>
    </lineage>
</organism>
<dbReference type="Pfam" id="PF05069">
    <property type="entry name" value="Phage_tail_S"/>
    <property type="match status" value="1"/>
</dbReference>
<dbReference type="Proteomes" id="UP001199528">
    <property type="component" value="Chromosome"/>
</dbReference>
<gene>
    <name evidence="1" type="ORF">LF296_12710</name>
</gene>
<accession>A0AAJ6P4B4</accession>
<dbReference type="EMBL" id="CP085083">
    <property type="protein sequence ID" value="WDZ50181.1"/>
    <property type="molecule type" value="Genomic_DNA"/>
</dbReference>
<protein>
    <submittedName>
        <fullName evidence="1">Phage virion morphogenesis protein</fullName>
    </submittedName>
</protein>
<dbReference type="AlphaFoldDB" id="A0AAJ6P4B4"/>
<dbReference type="RefSeq" id="WP_272654582.1">
    <property type="nucleotide sequence ID" value="NZ_CP085083.1"/>
</dbReference>
<proteinExistence type="predicted"/>